<dbReference type="EMBL" id="JAERTY010000008">
    <property type="protein sequence ID" value="MBL1410034.1"/>
    <property type="molecule type" value="Genomic_DNA"/>
</dbReference>
<evidence type="ECO:0000313" key="3">
    <source>
        <dbReference type="EMBL" id="MBL1410034.1"/>
    </source>
</evidence>
<dbReference type="InterPro" id="IPR013766">
    <property type="entry name" value="Thioredoxin_domain"/>
</dbReference>
<keyword evidence="4" id="KW-1185">Reference proteome</keyword>
<protein>
    <submittedName>
        <fullName evidence="3">TlpA family protein disulfide reductase</fullName>
    </submittedName>
</protein>
<dbReference type="InterPro" id="IPR013740">
    <property type="entry name" value="Redoxin"/>
</dbReference>
<evidence type="ECO:0000259" key="2">
    <source>
        <dbReference type="PROSITE" id="PS51352"/>
    </source>
</evidence>
<dbReference type="CDD" id="cd02966">
    <property type="entry name" value="TlpA_like_family"/>
    <property type="match status" value="1"/>
</dbReference>
<feature type="signal peptide" evidence="1">
    <location>
        <begin position="1"/>
        <end position="30"/>
    </location>
</feature>
<comment type="caution">
    <text evidence="3">The sequence shown here is derived from an EMBL/GenBank/DDBJ whole genome shotgun (WGS) entry which is preliminary data.</text>
</comment>
<dbReference type="Proteomes" id="UP000625283">
    <property type="component" value="Unassembled WGS sequence"/>
</dbReference>
<dbReference type="Pfam" id="PF08534">
    <property type="entry name" value="Redoxin"/>
    <property type="match status" value="1"/>
</dbReference>
<dbReference type="InterPro" id="IPR050553">
    <property type="entry name" value="Thioredoxin_ResA/DsbE_sf"/>
</dbReference>
<keyword evidence="1" id="KW-0732">Signal</keyword>
<dbReference type="SUPFAM" id="SSF52833">
    <property type="entry name" value="Thioredoxin-like"/>
    <property type="match status" value="1"/>
</dbReference>
<dbReference type="PROSITE" id="PS51352">
    <property type="entry name" value="THIOREDOXIN_2"/>
    <property type="match status" value="1"/>
</dbReference>
<accession>A0ABS1R727</accession>
<dbReference type="Gene3D" id="3.40.30.10">
    <property type="entry name" value="Glutaredoxin"/>
    <property type="match status" value="1"/>
</dbReference>
<feature type="chain" id="PRO_5045480606" evidence="1">
    <location>
        <begin position="31"/>
        <end position="377"/>
    </location>
</feature>
<evidence type="ECO:0000313" key="4">
    <source>
        <dbReference type="Proteomes" id="UP000625283"/>
    </source>
</evidence>
<feature type="domain" description="Thioredoxin" evidence="2">
    <location>
        <begin position="40"/>
        <end position="193"/>
    </location>
</feature>
<dbReference type="InterPro" id="IPR011990">
    <property type="entry name" value="TPR-like_helical_dom_sf"/>
</dbReference>
<evidence type="ECO:0000256" key="1">
    <source>
        <dbReference type="SAM" id="SignalP"/>
    </source>
</evidence>
<proteinExistence type="predicted"/>
<dbReference type="Gene3D" id="1.25.40.10">
    <property type="entry name" value="Tetratricopeptide repeat domain"/>
    <property type="match status" value="1"/>
</dbReference>
<dbReference type="SUPFAM" id="SSF48452">
    <property type="entry name" value="TPR-like"/>
    <property type="match status" value="1"/>
</dbReference>
<dbReference type="PANTHER" id="PTHR42852:SF13">
    <property type="entry name" value="PROTEIN DIPZ"/>
    <property type="match status" value="1"/>
</dbReference>
<sequence>MKKQLKKISLCTTKALLAICLFGTTNASLAQTDTSKTSTLQIGMPAPPLKYIKWIKGEEVKSFQKGKVYVVEFWATWCGPCIAAMPHLSKLSKEYKDRATILSFNTFELAGSKDKNAPYIEKVERFVEKLGDGMDYSVAIDGPEATMWKTWVKASGSSGIPLAFIVDRDGKIAWKGSPTSLDEVLNAIVNNQYDEQGKAKLREAAQKESQLYSALFKRFKTAKSENNVEQTLLLMDSLESMRPAMSTVFDQERYLIYTKIDIDKSVNIANAALIKYNKDPLTLAYFAVAIMDNKKEDHYPLAVKFAEQIAAISDENNKGIQEFLAKVYHTNGDTKLAVKHQEKVIQIMEANPHMQYTPEMRQEAERLLKTYSSGVKQ</sequence>
<name>A0ABS1R727_9SPHI</name>
<dbReference type="PANTHER" id="PTHR42852">
    <property type="entry name" value="THIOL:DISULFIDE INTERCHANGE PROTEIN DSBE"/>
    <property type="match status" value="1"/>
</dbReference>
<dbReference type="RefSeq" id="WP_202103742.1">
    <property type="nucleotide sequence ID" value="NZ_JAERTY010000008.1"/>
</dbReference>
<gene>
    <name evidence="3" type="ORF">JKG61_14865</name>
</gene>
<dbReference type="InterPro" id="IPR036249">
    <property type="entry name" value="Thioredoxin-like_sf"/>
</dbReference>
<reference evidence="3 4" key="1">
    <citation type="submission" date="2021-01" db="EMBL/GenBank/DDBJ databases">
        <title>C459-1 draft genome sequence.</title>
        <authorList>
            <person name="Zhang X.-F."/>
        </authorList>
    </citation>
    <scope>NUCLEOTIDE SEQUENCE [LARGE SCALE GENOMIC DNA]</scope>
    <source>
        <strain evidence="4">C459-1</strain>
    </source>
</reference>
<organism evidence="3 4">
    <name type="scientific">Sphingobacterium faecale</name>
    <dbReference type="NCBI Taxonomy" id="2803775"/>
    <lineage>
        <taxon>Bacteria</taxon>
        <taxon>Pseudomonadati</taxon>
        <taxon>Bacteroidota</taxon>
        <taxon>Sphingobacteriia</taxon>
        <taxon>Sphingobacteriales</taxon>
        <taxon>Sphingobacteriaceae</taxon>
        <taxon>Sphingobacterium</taxon>
    </lineage>
</organism>